<dbReference type="InParanoid" id="A0A2P5FM79"/>
<evidence type="ECO:0000313" key="1">
    <source>
        <dbReference type="EMBL" id="PON98879.1"/>
    </source>
</evidence>
<dbReference type="AlphaFoldDB" id="A0A2P5FM79"/>
<comment type="caution">
    <text evidence="1">The sequence shown here is derived from an EMBL/GenBank/DDBJ whole genome shotgun (WGS) entry which is preliminary data.</text>
</comment>
<keyword evidence="2" id="KW-1185">Reference proteome</keyword>
<reference evidence="2" key="1">
    <citation type="submission" date="2016-06" db="EMBL/GenBank/DDBJ databases">
        <title>Parallel loss of symbiosis genes in relatives of nitrogen-fixing non-legume Parasponia.</title>
        <authorList>
            <person name="Van Velzen R."/>
            <person name="Holmer R."/>
            <person name="Bu F."/>
            <person name="Rutten L."/>
            <person name="Van Zeijl A."/>
            <person name="Liu W."/>
            <person name="Santuari L."/>
            <person name="Cao Q."/>
            <person name="Sharma T."/>
            <person name="Shen D."/>
            <person name="Roswanjaya Y."/>
            <person name="Wardhani T."/>
            <person name="Kalhor M.S."/>
            <person name="Jansen J."/>
            <person name="Van den Hoogen J."/>
            <person name="Gungor B."/>
            <person name="Hartog M."/>
            <person name="Hontelez J."/>
            <person name="Verver J."/>
            <person name="Yang W.-C."/>
            <person name="Schijlen E."/>
            <person name="Repin R."/>
            <person name="Schilthuizen M."/>
            <person name="Schranz E."/>
            <person name="Heidstra R."/>
            <person name="Miyata K."/>
            <person name="Fedorova E."/>
            <person name="Kohlen W."/>
            <person name="Bisseling T."/>
            <person name="Smit S."/>
            <person name="Geurts R."/>
        </authorList>
    </citation>
    <scope>NUCLEOTIDE SEQUENCE [LARGE SCALE GENOMIC DNA]</scope>
    <source>
        <strain evidence="2">cv. RG33-2</strain>
    </source>
</reference>
<sequence length="50" mass="5569">MCSYVMDFNLHRPSDYGLVNVNIPTNGAEISGAFCGKRQLVVVLVDKRQI</sequence>
<proteinExistence type="predicted"/>
<feature type="non-terminal residue" evidence="1">
    <location>
        <position position="50"/>
    </location>
</feature>
<dbReference type="EMBL" id="JXTC01000021">
    <property type="protein sequence ID" value="PON98879.1"/>
    <property type="molecule type" value="Genomic_DNA"/>
</dbReference>
<dbReference type="Proteomes" id="UP000237000">
    <property type="component" value="Unassembled WGS sequence"/>
</dbReference>
<evidence type="ECO:0000313" key="2">
    <source>
        <dbReference type="Proteomes" id="UP000237000"/>
    </source>
</evidence>
<name>A0A2P5FM79_TREOI</name>
<gene>
    <name evidence="1" type="ORF">TorRG33x02_051160</name>
</gene>
<protein>
    <submittedName>
        <fullName evidence="1">Uncharacterized protein</fullName>
    </submittedName>
</protein>
<organism evidence="1 2">
    <name type="scientific">Trema orientale</name>
    <name type="common">Charcoal tree</name>
    <name type="synonym">Celtis orientalis</name>
    <dbReference type="NCBI Taxonomy" id="63057"/>
    <lineage>
        <taxon>Eukaryota</taxon>
        <taxon>Viridiplantae</taxon>
        <taxon>Streptophyta</taxon>
        <taxon>Embryophyta</taxon>
        <taxon>Tracheophyta</taxon>
        <taxon>Spermatophyta</taxon>
        <taxon>Magnoliopsida</taxon>
        <taxon>eudicotyledons</taxon>
        <taxon>Gunneridae</taxon>
        <taxon>Pentapetalae</taxon>
        <taxon>rosids</taxon>
        <taxon>fabids</taxon>
        <taxon>Rosales</taxon>
        <taxon>Cannabaceae</taxon>
        <taxon>Trema</taxon>
    </lineage>
</organism>
<accession>A0A2P5FM79</accession>